<evidence type="ECO:0000256" key="6">
    <source>
        <dbReference type="ARBA" id="ARBA00023136"/>
    </source>
</evidence>
<evidence type="ECO:0000256" key="5">
    <source>
        <dbReference type="ARBA" id="ARBA00022989"/>
    </source>
</evidence>
<comment type="subcellular location">
    <subcellularLocation>
        <location evidence="1 9">Cell membrane</location>
        <topology evidence="1 9">Multi-pass membrane protein</topology>
    </subcellularLocation>
</comment>
<dbReference type="PANTHER" id="PTHR30561:SF0">
    <property type="entry name" value="GUANIDINIUM EXPORTER"/>
    <property type="match status" value="1"/>
</dbReference>
<evidence type="ECO:0000256" key="1">
    <source>
        <dbReference type="ARBA" id="ARBA00004651"/>
    </source>
</evidence>
<reference evidence="11 12" key="1">
    <citation type="submission" date="2018-07" db="EMBL/GenBank/DDBJ databases">
        <title>Pedobacter sp. nov., isolated from soil.</title>
        <authorList>
            <person name="Zhou L.Y."/>
            <person name="Du Z.J."/>
        </authorList>
    </citation>
    <scope>NUCLEOTIDE SEQUENCE [LARGE SCALE GENOMIC DNA]</scope>
    <source>
        <strain evidence="11 12">JDX94</strain>
    </source>
</reference>
<dbReference type="InterPro" id="IPR045324">
    <property type="entry name" value="Small_multidrug_res"/>
</dbReference>
<dbReference type="GO" id="GO:0022857">
    <property type="term" value="F:transmembrane transporter activity"/>
    <property type="evidence" value="ECO:0007669"/>
    <property type="project" value="InterPro"/>
</dbReference>
<feature type="transmembrane region" description="Helical" evidence="10">
    <location>
        <begin position="84"/>
        <end position="103"/>
    </location>
</feature>
<dbReference type="PANTHER" id="PTHR30561">
    <property type="entry name" value="SMR FAMILY PROTON-DEPENDENT DRUG EFFLUX TRANSPORTER SUGE"/>
    <property type="match status" value="1"/>
</dbReference>
<feature type="transmembrane region" description="Helical" evidence="10">
    <location>
        <begin position="29"/>
        <end position="47"/>
    </location>
</feature>
<proteinExistence type="inferred from homology"/>
<evidence type="ECO:0000256" key="8">
    <source>
        <dbReference type="ARBA" id="ARBA00039168"/>
    </source>
</evidence>
<dbReference type="Gene3D" id="1.10.3730.20">
    <property type="match status" value="1"/>
</dbReference>
<dbReference type="GO" id="GO:0005886">
    <property type="term" value="C:plasma membrane"/>
    <property type="evidence" value="ECO:0007669"/>
    <property type="project" value="UniProtKB-SubCell"/>
</dbReference>
<gene>
    <name evidence="11" type="ORF">DU508_00440</name>
</gene>
<evidence type="ECO:0000256" key="9">
    <source>
        <dbReference type="RuleBase" id="RU003942"/>
    </source>
</evidence>
<evidence type="ECO:0000256" key="2">
    <source>
        <dbReference type="ARBA" id="ARBA00022448"/>
    </source>
</evidence>
<evidence type="ECO:0000256" key="10">
    <source>
        <dbReference type="SAM" id="Phobius"/>
    </source>
</evidence>
<dbReference type="FunFam" id="1.10.3730.20:FF:000001">
    <property type="entry name" value="Quaternary ammonium compound resistance transporter SugE"/>
    <property type="match status" value="1"/>
</dbReference>
<dbReference type="Pfam" id="PF00893">
    <property type="entry name" value="Multi_Drug_Res"/>
    <property type="match status" value="1"/>
</dbReference>
<organism evidence="11 12">
    <name type="scientific">Pedobacter chinensis</name>
    <dbReference type="NCBI Taxonomy" id="2282421"/>
    <lineage>
        <taxon>Bacteria</taxon>
        <taxon>Pseudomonadati</taxon>
        <taxon>Bacteroidota</taxon>
        <taxon>Sphingobacteriia</taxon>
        <taxon>Sphingobacteriales</taxon>
        <taxon>Sphingobacteriaceae</taxon>
        <taxon>Pedobacter</taxon>
    </lineage>
</organism>
<keyword evidence="4 9" id="KW-0812">Transmembrane</keyword>
<dbReference type="SUPFAM" id="SSF103481">
    <property type="entry name" value="Multidrug resistance efflux transporter EmrE"/>
    <property type="match status" value="1"/>
</dbReference>
<keyword evidence="12" id="KW-1185">Reference proteome</keyword>
<comment type="caution">
    <text evidence="11">The sequence shown here is derived from an EMBL/GenBank/DDBJ whole genome shotgun (WGS) entry which is preliminary data.</text>
</comment>
<dbReference type="InterPro" id="IPR000390">
    <property type="entry name" value="Small_drug/metabolite_transptr"/>
</dbReference>
<sequence>MHWILLVIAGLFEVGFTTSLKLSEGFTNWKWAVGFVVCVIISFVFLTKSIEQIPLGTAYAIWSGIGAVGTVLVGILYFKEDANFWRIFFIGLLIISIIGLKLVTPDKSA</sequence>
<evidence type="ECO:0000313" key="12">
    <source>
        <dbReference type="Proteomes" id="UP000253961"/>
    </source>
</evidence>
<dbReference type="EMBL" id="QPKV01000001">
    <property type="protein sequence ID" value="RDC58508.1"/>
    <property type="molecule type" value="Genomic_DNA"/>
</dbReference>
<comment type="similarity">
    <text evidence="7">Belongs to the drug/metabolite transporter (DMT) superfamily. Small multidrug resistance (SMR) (TC 2.A.7.1) family. Gdx/SugE subfamily.</text>
</comment>
<protein>
    <recommendedName>
        <fullName evidence="8">Guanidinium exporter</fullName>
    </recommendedName>
</protein>
<dbReference type="OrthoDB" id="21828at2"/>
<dbReference type="InterPro" id="IPR037185">
    <property type="entry name" value="EmrE-like"/>
</dbReference>
<dbReference type="AlphaFoldDB" id="A0A369Q8A1"/>
<evidence type="ECO:0000256" key="7">
    <source>
        <dbReference type="ARBA" id="ARBA00038151"/>
    </source>
</evidence>
<evidence type="ECO:0000256" key="4">
    <source>
        <dbReference type="ARBA" id="ARBA00022692"/>
    </source>
</evidence>
<dbReference type="RefSeq" id="WP_115400882.1">
    <property type="nucleotide sequence ID" value="NZ_QPKV01000001.1"/>
</dbReference>
<evidence type="ECO:0000256" key="3">
    <source>
        <dbReference type="ARBA" id="ARBA00022475"/>
    </source>
</evidence>
<dbReference type="GO" id="GO:1990961">
    <property type="term" value="P:xenobiotic detoxification by transmembrane export across the plasma membrane"/>
    <property type="evidence" value="ECO:0007669"/>
    <property type="project" value="UniProtKB-ARBA"/>
</dbReference>
<accession>A0A369Q8A1</accession>
<feature type="transmembrane region" description="Helical" evidence="10">
    <location>
        <begin position="59"/>
        <end position="78"/>
    </location>
</feature>
<keyword evidence="2" id="KW-0813">Transport</keyword>
<dbReference type="Proteomes" id="UP000253961">
    <property type="component" value="Unassembled WGS sequence"/>
</dbReference>
<name>A0A369Q8A1_9SPHI</name>
<keyword evidence="5 10" id="KW-1133">Transmembrane helix</keyword>
<evidence type="ECO:0000313" key="11">
    <source>
        <dbReference type="EMBL" id="RDC58508.1"/>
    </source>
</evidence>
<keyword evidence="6 10" id="KW-0472">Membrane</keyword>
<keyword evidence="3" id="KW-1003">Cell membrane</keyword>